<gene>
    <name evidence="28" type="ORF">CYME_CMK236C</name>
</gene>
<keyword evidence="7" id="KW-0458">Lysosome</keyword>
<protein>
    <recommendedName>
        <fullName evidence="21">Lysosomal dipeptide transporter MFSD1</fullName>
    </recommendedName>
    <alternativeName>
        <fullName evidence="22">Major facilitator superfamily domain-containing protein 1</fullName>
    </alternativeName>
</protein>
<evidence type="ECO:0000256" key="9">
    <source>
        <dbReference type="ARBA" id="ARBA00044878"/>
    </source>
</evidence>
<evidence type="ECO:0000256" key="17">
    <source>
        <dbReference type="ARBA" id="ARBA00044903"/>
    </source>
</evidence>
<comment type="catalytic activity">
    <reaction evidence="12">
        <text>L-lysyl-L-alpha-amino acid(out) = L-lysyl-L-alpha-amino acid(in)</text>
        <dbReference type="Rhea" id="RHEA:79387"/>
        <dbReference type="ChEBI" id="CHEBI:229965"/>
    </reaction>
</comment>
<evidence type="ECO:0000256" key="15">
    <source>
        <dbReference type="ARBA" id="ARBA00044899"/>
    </source>
</evidence>
<evidence type="ECO:0000256" key="13">
    <source>
        <dbReference type="ARBA" id="ARBA00044893"/>
    </source>
</evidence>
<feature type="region of interest" description="Disordered" evidence="25">
    <location>
        <begin position="226"/>
        <end position="245"/>
    </location>
</feature>
<evidence type="ECO:0000256" key="12">
    <source>
        <dbReference type="ARBA" id="ARBA00044891"/>
    </source>
</evidence>
<keyword evidence="29" id="KW-1185">Reference proteome</keyword>
<keyword evidence="6 26" id="KW-0472">Membrane</keyword>
<comment type="catalytic activity">
    <reaction evidence="14">
        <text>L-aspartyl-L-lysine(out) = L-aspartyl-L-lysine(in)</text>
        <dbReference type="Rhea" id="RHEA:79411"/>
        <dbReference type="ChEBI" id="CHEBI:229953"/>
    </reaction>
</comment>
<comment type="catalytic activity">
    <reaction evidence="18">
        <text>L-histidyl-L-alpha-amino acid(out) = L-histidyl-L-alpha-amino acid(in)</text>
        <dbReference type="Rhea" id="RHEA:79379"/>
        <dbReference type="ChEBI" id="CHEBI:229964"/>
    </reaction>
</comment>
<dbReference type="InterPro" id="IPR036259">
    <property type="entry name" value="MFS_trans_sf"/>
</dbReference>
<dbReference type="EMBL" id="AP006493">
    <property type="protein sequence ID" value="BAM80589.1"/>
    <property type="molecule type" value="Genomic_DNA"/>
</dbReference>
<evidence type="ECO:0000256" key="4">
    <source>
        <dbReference type="ARBA" id="ARBA00022692"/>
    </source>
</evidence>
<evidence type="ECO:0000256" key="24">
    <source>
        <dbReference type="ARBA" id="ARBA00046376"/>
    </source>
</evidence>
<dbReference type="Gramene" id="CMK236CT">
    <property type="protein sequence ID" value="CMK236CT"/>
    <property type="gene ID" value="CMK236C"/>
</dbReference>
<evidence type="ECO:0000259" key="27">
    <source>
        <dbReference type="PROSITE" id="PS50850"/>
    </source>
</evidence>
<comment type="function">
    <text evidence="23">Lysosomal dipeptide uniporter that selectively exports lysine, arginine or histidine-containing dipeptides with a net positive charge from the lysosome lumen into the cytosol. Could play a role in a specific type of protein O-glycosylation indirectly regulating macrophages migration and tissue invasion. Also essential for liver homeostasis.</text>
</comment>
<evidence type="ECO:0000256" key="2">
    <source>
        <dbReference type="ARBA" id="ARBA00008335"/>
    </source>
</evidence>
<comment type="similarity">
    <text evidence="2">Belongs to the major facilitator superfamily.</text>
</comment>
<dbReference type="AlphaFoldDB" id="M1V8F4"/>
<evidence type="ECO:0000256" key="18">
    <source>
        <dbReference type="ARBA" id="ARBA00044912"/>
    </source>
</evidence>
<dbReference type="RefSeq" id="XP_005536625.1">
    <property type="nucleotide sequence ID" value="XM_005536568.1"/>
</dbReference>
<evidence type="ECO:0000256" key="11">
    <source>
        <dbReference type="ARBA" id="ARBA00044884"/>
    </source>
</evidence>
<feature type="transmembrane region" description="Helical" evidence="26">
    <location>
        <begin position="192"/>
        <end position="213"/>
    </location>
</feature>
<comment type="catalytic activity">
    <reaction evidence="9">
        <text>L-histidyl-glycine(out) = L-histidyl-glycine(in)</text>
        <dbReference type="Rhea" id="RHEA:79395"/>
        <dbReference type="ChEBI" id="CHEBI:229957"/>
    </reaction>
</comment>
<dbReference type="GO" id="GO:0022857">
    <property type="term" value="F:transmembrane transporter activity"/>
    <property type="evidence" value="ECO:0007669"/>
    <property type="project" value="InterPro"/>
</dbReference>
<dbReference type="PANTHER" id="PTHR23512:SF3">
    <property type="entry name" value="MAJOR FACILITATOR SUPERFAMILY DOMAIN-CONTAINING PROTEIN 1"/>
    <property type="match status" value="1"/>
</dbReference>
<evidence type="ECO:0000256" key="1">
    <source>
        <dbReference type="ARBA" id="ARBA00004155"/>
    </source>
</evidence>
<dbReference type="OMA" id="CVLYYSA"/>
<evidence type="ECO:0000256" key="19">
    <source>
        <dbReference type="ARBA" id="ARBA00044919"/>
    </source>
</evidence>
<evidence type="ECO:0000256" key="10">
    <source>
        <dbReference type="ARBA" id="ARBA00044881"/>
    </source>
</evidence>
<comment type="catalytic activity">
    <reaction evidence="19">
        <text>L-alanyl-L-lysine(out) = L-alanyl-L-lysine(in)</text>
        <dbReference type="Rhea" id="RHEA:79415"/>
        <dbReference type="ChEBI" id="CHEBI:192470"/>
    </reaction>
</comment>
<evidence type="ECO:0000313" key="29">
    <source>
        <dbReference type="Proteomes" id="UP000007014"/>
    </source>
</evidence>
<comment type="catalytic activity">
    <reaction evidence="17">
        <text>L-arginyl-glycine(out) = L-arginyl-glycine(in)</text>
        <dbReference type="Rhea" id="RHEA:79391"/>
        <dbReference type="ChEBI" id="CHEBI:229955"/>
    </reaction>
</comment>
<comment type="subcellular location">
    <subcellularLocation>
        <location evidence="1">Lysosome membrane</location>
        <topology evidence="1">Multi-pass membrane protein</topology>
    </subcellularLocation>
</comment>
<evidence type="ECO:0000256" key="21">
    <source>
        <dbReference type="ARBA" id="ARBA00044985"/>
    </source>
</evidence>
<name>M1V8F4_CYAM1</name>
<evidence type="ECO:0000256" key="25">
    <source>
        <dbReference type="SAM" id="MobiDB-lite"/>
    </source>
</evidence>
<feature type="transmembrane region" description="Helical" evidence="26">
    <location>
        <begin position="98"/>
        <end position="120"/>
    </location>
</feature>
<comment type="catalytic activity">
    <reaction evidence="20">
        <text>L-lysyl-glycine(out) = L-lysyl-glycine(in)</text>
        <dbReference type="Rhea" id="RHEA:79407"/>
        <dbReference type="ChEBI" id="CHEBI:191202"/>
    </reaction>
</comment>
<keyword evidence="3" id="KW-0813">Transport</keyword>
<feature type="transmembrane region" description="Helical" evidence="26">
    <location>
        <begin position="386"/>
        <end position="411"/>
    </location>
</feature>
<feature type="domain" description="Major facilitator superfamily (MFS) profile" evidence="27">
    <location>
        <begin position="31"/>
        <end position="449"/>
    </location>
</feature>
<comment type="catalytic activity">
    <reaction evidence="16">
        <text>L-lysyl-L-lysine(out) = L-lysyl-L-lysine(in)</text>
        <dbReference type="Rhea" id="RHEA:79403"/>
        <dbReference type="ChEBI" id="CHEBI:229956"/>
    </reaction>
</comment>
<sequence>MEDDYGSIESAKPQQDASSAQAAIEASGSTRALILAAACLLTFGSYFCYDTPSALVITLREKLQLTGFQYNVLFSIYSWPNVVLVFIGGLVIDTYGSRRASLALATLVLVGQVVMLIGVLQHRYWLLLSGRFIFGMGGESLGVCQSIIVSRWFAGHELATAFGLSLTVSRIGSILSFMLLPVVDQVAGIVSAFAVGVIICALSICAALVYASIELSVEHKRAEGAAALQPTKTRTRAPAGERSPRSRRSSLLQVARCLDLSFWLCAGISMVSYALVFSFIAIGSDLLHQAFGTSRERGSLLVSLVYDFSMVLAPLLGRLFDAVGLRGIFVLVSCTLNLLSFALLEHTRTSAWQPVPRPVYGMICMGVAFSGLSSSVWPSMTVISPVWALGAALGIAQALQNLGTSLMSIYVGHVVDAFGYEAVLSRFVLIACIAVLLALWWNIDDWRYRDGRVNRSAAAAEAAAAAAMELPVAAGTPQGAAVAYVPLYVPVYVMVSPEAIQSVRRACYQKLGESEVGIRRRDLYAQLGIAHPAVVRKAAETGAQLPSPDAYHARVFRPERPTEAAGSASSSQSTN</sequence>
<evidence type="ECO:0000313" key="28">
    <source>
        <dbReference type="EMBL" id="BAM80589.1"/>
    </source>
</evidence>
<proteinExistence type="inferred from homology"/>
<feature type="transmembrane region" description="Helical" evidence="26">
    <location>
        <begin position="423"/>
        <end position="443"/>
    </location>
</feature>
<evidence type="ECO:0000256" key="20">
    <source>
        <dbReference type="ARBA" id="ARBA00044924"/>
    </source>
</evidence>
<dbReference type="HOGENOM" id="CLU_024694_1_1_1"/>
<comment type="catalytic activity">
    <reaction evidence="13">
        <text>L-alpha-aminoacyl-L-lysine(out) = L-alpha-aminoacyl-L-lysine(in)</text>
        <dbReference type="Rhea" id="RHEA:79383"/>
        <dbReference type="ChEBI" id="CHEBI:229966"/>
    </reaction>
</comment>
<feature type="transmembrane region" description="Helical" evidence="26">
    <location>
        <begin position="323"/>
        <end position="344"/>
    </location>
</feature>
<dbReference type="Gene3D" id="1.20.1250.20">
    <property type="entry name" value="MFS general substrate transporter like domains"/>
    <property type="match status" value="2"/>
</dbReference>
<evidence type="ECO:0000256" key="3">
    <source>
        <dbReference type="ARBA" id="ARBA00022448"/>
    </source>
</evidence>
<evidence type="ECO:0000256" key="6">
    <source>
        <dbReference type="ARBA" id="ARBA00023136"/>
    </source>
</evidence>
<accession>M1V8F4</accession>
<organism evidence="28 29">
    <name type="scientific">Cyanidioschyzon merolae (strain NIES-3377 / 10D)</name>
    <name type="common">Unicellular red alga</name>
    <dbReference type="NCBI Taxonomy" id="280699"/>
    <lineage>
        <taxon>Eukaryota</taxon>
        <taxon>Rhodophyta</taxon>
        <taxon>Bangiophyceae</taxon>
        <taxon>Cyanidiales</taxon>
        <taxon>Cyanidiaceae</taxon>
        <taxon>Cyanidioschyzon</taxon>
    </lineage>
</organism>
<comment type="catalytic activity">
    <reaction evidence="15">
        <text>L-arginyl-L-alpha-amino acid(out) = L-arginyl-L-alpha-amino acid(in)</text>
        <dbReference type="Rhea" id="RHEA:79371"/>
        <dbReference type="ChEBI" id="CHEBI:84315"/>
    </reaction>
</comment>
<evidence type="ECO:0000256" key="26">
    <source>
        <dbReference type="SAM" id="Phobius"/>
    </source>
</evidence>
<feature type="transmembrane region" description="Helical" evidence="26">
    <location>
        <begin position="299"/>
        <end position="317"/>
    </location>
</feature>
<dbReference type="PANTHER" id="PTHR23512">
    <property type="entry name" value="MAJOR FACILITATOR SUPERFAMILY DOMAIN-CONTAINING PROTEIN 1"/>
    <property type="match status" value="1"/>
</dbReference>
<dbReference type="KEGG" id="cme:CYME_CMK236C"/>
<evidence type="ECO:0000256" key="5">
    <source>
        <dbReference type="ARBA" id="ARBA00022989"/>
    </source>
</evidence>
<evidence type="ECO:0000256" key="7">
    <source>
        <dbReference type="ARBA" id="ARBA00023228"/>
    </source>
</evidence>
<dbReference type="InterPro" id="IPR052187">
    <property type="entry name" value="MFSD1"/>
</dbReference>
<evidence type="ECO:0000256" key="22">
    <source>
        <dbReference type="ARBA" id="ARBA00045018"/>
    </source>
</evidence>
<evidence type="ECO:0000256" key="23">
    <source>
        <dbReference type="ARBA" id="ARBA00045709"/>
    </source>
</evidence>
<keyword evidence="4 26" id="KW-0812">Transmembrane</keyword>
<feature type="transmembrane region" description="Helical" evidence="26">
    <location>
        <begin position="260"/>
        <end position="287"/>
    </location>
</feature>
<comment type="catalytic activity">
    <reaction evidence="11">
        <text>L-alpha-aminoacyl-L-histidine(out) = L-alpha-aminoacyl-L-histidine(in)</text>
        <dbReference type="Rhea" id="RHEA:79375"/>
        <dbReference type="ChEBI" id="CHEBI:229967"/>
    </reaction>
</comment>
<dbReference type="SUPFAM" id="SSF103473">
    <property type="entry name" value="MFS general substrate transporter"/>
    <property type="match status" value="1"/>
</dbReference>
<keyword evidence="5 26" id="KW-1133">Transmembrane helix</keyword>
<dbReference type="GeneID" id="16994252"/>
<feature type="transmembrane region" description="Helical" evidence="26">
    <location>
        <begin position="359"/>
        <end position="380"/>
    </location>
</feature>
<feature type="transmembrane region" description="Helical" evidence="26">
    <location>
        <begin position="70"/>
        <end position="92"/>
    </location>
</feature>
<dbReference type="OrthoDB" id="424834at2759"/>
<dbReference type="Pfam" id="PF07690">
    <property type="entry name" value="MFS_1"/>
    <property type="match status" value="1"/>
</dbReference>
<dbReference type="Proteomes" id="UP000007014">
    <property type="component" value="Chromosome 11"/>
</dbReference>
<feature type="transmembrane region" description="Helical" evidence="26">
    <location>
        <begin position="32"/>
        <end position="49"/>
    </location>
</feature>
<feature type="region of interest" description="Disordered" evidence="25">
    <location>
        <begin position="546"/>
        <end position="575"/>
    </location>
</feature>
<dbReference type="GO" id="GO:0005765">
    <property type="term" value="C:lysosomal membrane"/>
    <property type="evidence" value="ECO:0007669"/>
    <property type="project" value="UniProtKB-SubCell"/>
</dbReference>
<dbReference type="InterPro" id="IPR011701">
    <property type="entry name" value="MFS"/>
</dbReference>
<feature type="transmembrane region" description="Helical" evidence="26">
    <location>
        <begin position="132"/>
        <end position="153"/>
    </location>
</feature>
<evidence type="ECO:0000256" key="16">
    <source>
        <dbReference type="ARBA" id="ARBA00044900"/>
    </source>
</evidence>
<comment type="catalytic activity">
    <reaction evidence="10">
        <text>L-alpha-aminoacyl-L-arginine(out) = L-alpha-aminoacyl-L-arginine(in)</text>
        <dbReference type="Rhea" id="RHEA:79367"/>
        <dbReference type="ChEBI" id="CHEBI:229968"/>
    </reaction>
</comment>
<reference evidence="28 29" key="1">
    <citation type="journal article" date="2004" name="Nature">
        <title>Genome sequence of the ultrasmall unicellular red alga Cyanidioschyzon merolae 10D.</title>
        <authorList>
            <person name="Matsuzaki M."/>
            <person name="Misumi O."/>
            <person name="Shin-i T."/>
            <person name="Maruyama S."/>
            <person name="Takahara M."/>
            <person name="Miyagishima S."/>
            <person name="Mori T."/>
            <person name="Nishida K."/>
            <person name="Yagisawa F."/>
            <person name="Nishida K."/>
            <person name="Yoshida Y."/>
            <person name="Nishimura Y."/>
            <person name="Nakao S."/>
            <person name="Kobayashi T."/>
            <person name="Momoyama Y."/>
            <person name="Higashiyama T."/>
            <person name="Minoda A."/>
            <person name="Sano M."/>
            <person name="Nomoto H."/>
            <person name="Oishi K."/>
            <person name="Hayashi H."/>
            <person name="Ohta F."/>
            <person name="Nishizaka S."/>
            <person name="Haga S."/>
            <person name="Miura S."/>
            <person name="Morishita T."/>
            <person name="Kabeya Y."/>
            <person name="Terasawa K."/>
            <person name="Suzuki Y."/>
            <person name="Ishii Y."/>
            <person name="Asakawa S."/>
            <person name="Takano H."/>
            <person name="Ohta N."/>
            <person name="Kuroiwa H."/>
            <person name="Tanaka K."/>
            <person name="Shimizu N."/>
            <person name="Sugano S."/>
            <person name="Sato N."/>
            <person name="Nozaki H."/>
            <person name="Ogasawara N."/>
            <person name="Kohara Y."/>
            <person name="Kuroiwa T."/>
        </authorList>
    </citation>
    <scope>NUCLEOTIDE SEQUENCE [LARGE SCALE GENOMIC DNA]</scope>
    <source>
        <strain evidence="28 29">10D</strain>
    </source>
</reference>
<dbReference type="PROSITE" id="PS50850">
    <property type="entry name" value="MFS"/>
    <property type="match status" value="1"/>
</dbReference>
<evidence type="ECO:0000256" key="8">
    <source>
        <dbReference type="ARBA" id="ARBA00044876"/>
    </source>
</evidence>
<dbReference type="TCDB" id="2.A.1.53.4">
    <property type="family name" value="the major facilitator superfamily (mfs)"/>
</dbReference>
<dbReference type="eggNOG" id="KOG4686">
    <property type="taxonomic scope" value="Eukaryota"/>
</dbReference>
<evidence type="ECO:0000256" key="14">
    <source>
        <dbReference type="ARBA" id="ARBA00044898"/>
    </source>
</evidence>
<reference evidence="28 29" key="2">
    <citation type="journal article" date="2007" name="BMC Biol.">
        <title>A 100%-complete sequence reveals unusually simple genomic features in the hot-spring red alga Cyanidioschyzon merolae.</title>
        <authorList>
            <person name="Nozaki H."/>
            <person name="Takano H."/>
            <person name="Misumi O."/>
            <person name="Terasawa K."/>
            <person name="Matsuzaki M."/>
            <person name="Maruyama S."/>
            <person name="Nishida K."/>
            <person name="Yagisawa F."/>
            <person name="Yoshida Y."/>
            <person name="Fujiwara T."/>
            <person name="Takio S."/>
            <person name="Tamura K."/>
            <person name="Chung S.J."/>
            <person name="Nakamura S."/>
            <person name="Kuroiwa H."/>
            <person name="Tanaka K."/>
            <person name="Sato N."/>
            <person name="Kuroiwa T."/>
        </authorList>
    </citation>
    <scope>NUCLEOTIDE SEQUENCE [LARGE SCALE GENOMIC DNA]</scope>
    <source>
        <strain evidence="28 29">10D</strain>
    </source>
</reference>
<dbReference type="InterPro" id="IPR020846">
    <property type="entry name" value="MFS_dom"/>
</dbReference>
<comment type="catalytic activity">
    <reaction evidence="8">
        <text>L-lysyl-L-alanine(out) = L-lysyl-L-alanine(in)</text>
        <dbReference type="Rhea" id="RHEA:79399"/>
        <dbReference type="ChEBI" id="CHEBI:229954"/>
    </reaction>
</comment>
<comment type="subunit">
    <text evidence="24">Homodimer. Interacts with lysosomal protein GLMP (via lumenal domain); the interaction starts while both proteins are still in the endoplasmic reticulum and is required for stabilization of MFSD1 in lysosomes but has no direct effect on its targeting to lysosomes or transporter activity.</text>
</comment>